<organism evidence="1">
    <name type="scientific">uncultured Caudovirales phage</name>
    <dbReference type="NCBI Taxonomy" id="2100421"/>
    <lineage>
        <taxon>Viruses</taxon>
        <taxon>Duplodnaviria</taxon>
        <taxon>Heunggongvirae</taxon>
        <taxon>Uroviricota</taxon>
        <taxon>Caudoviricetes</taxon>
        <taxon>Peduoviridae</taxon>
        <taxon>Maltschvirus</taxon>
        <taxon>Maltschvirus maltsch</taxon>
    </lineage>
</organism>
<dbReference type="EMBL" id="LR796423">
    <property type="protein sequence ID" value="CAB4143342.1"/>
    <property type="molecule type" value="Genomic_DNA"/>
</dbReference>
<reference evidence="1" key="1">
    <citation type="submission" date="2020-04" db="EMBL/GenBank/DDBJ databases">
        <authorList>
            <person name="Chiriac C."/>
            <person name="Salcher M."/>
            <person name="Ghai R."/>
            <person name="Kavagutti S V."/>
        </authorList>
    </citation>
    <scope>NUCLEOTIDE SEQUENCE</scope>
</reference>
<evidence type="ECO:0000313" key="1">
    <source>
        <dbReference type="EMBL" id="CAB4143342.1"/>
    </source>
</evidence>
<protein>
    <submittedName>
        <fullName evidence="1">Uncharacterized protein</fullName>
    </submittedName>
</protein>
<gene>
    <name evidence="1" type="ORF">UFOVP447_124</name>
</gene>
<sequence length="61" mass="7259">MFDHLSKPFKPGMVIPSNRDPGGWHFTFRDGTENTYHYRVNDYRTSWEAKAAMRKFCENNC</sequence>
<proteinExistence type="predicted"/>
<name>A0A6J5MAV2_9CAUD</name>
<accession>A0A6J5MAV2</accession>